<accession>A0A8S9PSA3</accession>
<dbReference type="SUPFAM" id="SSF56327">
    <property type="entry name" value="LDH C-terminal domain-like"/>
    <property type="match status" value="1"/>
</dbReference>
<dbReference type="GO" id="GO:0030060">
    <property type="term" value="F:L-malate dehydrogenase (NAD+) activity"/>
    <property type="evidence" value="ECO:0007669"/>
    <property type="project" value="TreeGrafter"/>
</dbReference>
<evidence type="ECO:0000256" key="2">
    <source>
        <dbReference type="ARBA" id="ARBA00023027"/>
    </source>
</evidence>
<evidence type="ECO:0000259" key="3">
    <source>
        <dbReference type="Pfam" id="PF02866"/>
    </source>
</evidence>
<organism evidence="4 5">
    <name type="scientific">Brassica cretica</name>
    <name type="common">Mustard</name>
    <dbReference type="NCBI Taxonomy" id="69181"/>
    <lineage>
        <taxon>Eukaryota</taxon>
        <taxon>Viridiplantae</taxon>
        <taxon>Streptophyta</taxon>
        <taxon>Embryophyta</taxon>
        <taxon>Tracheophyta</taxon>
        <taxon>Spermatophyta</taxon>
        <taxon>Magnoliopsida</taxon>
        <taxon>eudicotyledons</taxon>
        <taxon>Gunneridae</taxon>
        <taxon>Pentapetalae</taxon>
        <taxon>rosids</taxon>
        <taxon>malvids</taxon>
        <taxon>Brassicales</taxon>
        <taxon>Brassicaceae</taxon>
        <taxon>Brassiceae</taxon>
        <taxon>Brassica</taxon>
    </lineage>
</organism>
<evidence type="ECO:0000313" key="5">
    <source>
        <dbReference type="Proteomes" id="UP000712600"/>
    </source>
</evidence>
<keyword evidence="2" id="KW-0520">NAD</keyword>
<feature type="domain" description="Lactate/malate dehydrogenase C-terminal" evidence="3">
    <location>
        <begin position="7"/>
        <end position="52"/>
    </location>
</feature>
<dbReference type="InterPro" id="IPR015955">
    <property type="entry name" value="Lactate_DH/Glyco_Ohase_4_C"/>
</dbReference>
<protein>
    <recommendedName>
        <fullName evidence="3">Lactate/malate dehydrogenase C-terminal domain-containing protein</fullName>
    </recommendedName>
</protein>
<dbReference type="Pfam" id="PF02866">
    <property type="entry name" value="Ldh_1_C"/>
    <property type="match status" value="2"/>
</dbReference>
<feature type="domain" description="Lactate/malate dehydrogenase C-terminal" evidence="3">
    <location>
        <begin position="55"/>
        <end position="96"/>
    </location>
</feature>
<proteinExistence type="predicted"/>
<evidence type="ECO:0000256" key="1">
    <source>
        <dbReference type="ARBA" id="ARBA00023002"/>
    </source>
</evidence>
<dbReference type="Proteomes" id="UP000712600">
    <property type="component" value="Unassembled WGS sequence"/>
</dbReference>
<dbReference type="Gene3D" id="3.90.110.10">
    <property type="entry name" value="Lactate dehydrogenase/glycoside hydrolase, family 4, C-terminal"/>
    <property type="match status" value="2"/>
</dbReference>
<comment type="caution">
    <text evidence="4">The sequence shown here is derived from an EMBL/GenBank/DDBJ whole genome shotgun (WGS) entry which is preliminary data.</text>
</comment>
<sequence length="99" mass="10343">MFGDVPTALTKRTQDGGTEVVEAKAGKGSATLSMAYAGALFADACLKGLNGVPDVRLGKNGVEDVLDLGPLSDFEKEGLEALKPKLKSFIEKGVKFANQ</sequence>
<keyword evidence="1" id="KW-0560">Oxidoreductase</keyword>
<dbReference type="GO" id="GO:0005739">
    <property type="term" value="C:mitochondrion"/>
    <property type="evidence" value="ECO:0007669"/>
    <property type="project" value="TreeGrafter"/>
</dbReference>
<dbReference type="EMBL" id="QGKX02001347">
    <property type="protein sequence ID" value="KAF3526733.1"/>
    <property type="molecule type" value="Genomic_DNA"/>
</dbReference>
<dbReference type="PANTHER" id="PTHR11540">
    <property type="entry name" value="MALATE AND LACTATE DEHYDROGENASE"/>
    <property type="match status" value="1"/>
</dbReference>
<dbReference type="PANTHER" id="PTHR11540:SF58">
    <property type="entry name" value="MALATE DEHYDROGENASE 1, MITOCHONDRIAL-RELATED"/>
    <property type="match status" value="1"/>
</dbReference>
<dbReference type="InterPro" id="IPR022383">
    <property type="entry name" value="Lactate/malate_DH_C"/>
</dbReference>
<name>A0A8S9PSA3_BRACR</name>
<dbReference type="AlphaFoldDB" id="A0A8S9PSA3"/>
<evidence type="ECO:0000313" key="4">
    <source>
        <dbReference type="EMBL" id="KAF3526733.1"/>
    </source>
</evidence>
<reference evidence="4" key="1">
    <citation type="submission" date="2019-12" db="EMBL/GenBank/DDBJ databases">
        <title>Genome sequencing and annotation of Brassica cretica.</title>
        <authorList>
            <person name="Studholme D.J."/>
            <person name="Sarris P."/>
        </authorList>
    </citation>
    <scope>NUCLEOTIDE SEQUENCE</scope>
    <source>
        <strain evidence="4">PFS-109/04</strain>
        <tissue evidence="4">Leaf</tissue>
    </source>
</reference>
<gene>
    <name evidence="4" type="ORF">F2Q69_00046877</name>
</gene>